<keyword evidence="10" id="KW-0067">ATP-binding</keyword>
<evidence type="ECO:0000256" key="14">
    <source>
        <dbReference type="ARBA" id="ARBA00038000"/>
    </source>
</evidence>
<evidence type="ECO:0000256" key="1">
    <source>
        <dbReference type="ARBA" id="ARBA00004496"/>
    </source>
</evidence>
<dbReference type="FunFam" id="1.20.1580.10:FF:000002">
    <property type="entry name" value="UvrABC system protein A"/>
    <property type="match status" value="1"/>
</dbReference>
<evidence type="ECO:0000256" key="4">
    <source>
        <dbReference type="ARBA" id="ARBA00022737"/>
    </source>
</evidence>
<evidence type="ECO:0000256" key="6">
    <source>
        <dbReference type="ARBA" id="ARBA00022763"/>
    </source>
</evidence>
<evidence type="ECO:0000256" key="13">
    <source>
        <dbReference type="ARBA" id="ARBA00023204"/>
    </source>
</evidence>
<sequence precursor="true">MPAEVIRITGARQHNLRNLTLEIPREKLVVITGMSGSGKSSLAFDTLYAEGQRRYVESLSAYARQFLDQMQKPDVDFIEGLSPAIAIEQRSSGGNPRSTIATTTEIYDYLRLLYSSIGQPHDPSTGAPISKLTPQQIVDQIVAYPAESRIVLLAPLVQDEVGEFRDVIEKLKREGFVRVRVDGEIIELGRPEPIRLEKGSKHRIEVVVDRLVIREGVRTRLADSVDTALKWGGNRLAVLRRVGEALPEVWDELKYSIDYSNPNTGFTLPQLTPKHFSFNSHFGACPMCHGLGTELVCDAELMIPDQDKSLTEGAVAPWAKAGKRMQGYYSGVLESLAKEYRVSMEAPYRELPEKFQQALCFGTGERVVTLNWGENGKRTKVEKPFDGLVASLQNLYDTTESEFTRQRIRQYMSRRTCSACQGARLKPEILAVTIRSDALGDAGLLGERNIHGFCQLTIADAGRFIEELSMNEQQRFITSEVRREIAARLAFLVEVGLGYLSLDRESGTLSGGEAQRIRLATQIGSGLAGCLYVLDEPSIGLHQRDNDRLIGTLRRLRDLGNSVIVVEHDEDTIRAADHILDLGPGAGARGGQIVAQGNLEQILAVENSLTGQYLGGRTRIPVPRHRKAPQGTWRTPDSPGWLTLRGATENNLREVTAAFPLGCLTCVTGVSGSGKSTLVDDILRRALFRHFYRSKERPGKHTKLHGLEQIDKAIVIDQTPIGRTPRSNPATYTGAFGPIRELFANLPASRIRGYDGGRFSFNVKGGRCEACEGDGMKKIEMHFLADVYVECEVCRGRRYNRETLEITYKGKNIADVLDMTVDEAARFFRNVTQISDKLLALEDVGLGYVHLGQSGTTLSGGEAQRIKLATELAKKATGRTVYILDEPTTGLHFADIHKLLEVLMKLRDSGNTLIIIEHNLEVIKCADWVLDMGPEGGSGGGQIVAQGPPEKIAGVVESHTGRYLQRML</sequence>
<proteinExistence type="inferred from homology"/>
<keyword evidence="2" id="KW-0963">Cytoplasm</keyword>
<dbReference type="Gene3D" id="1.20.1580.10">
    <property type="entry name" value="ABC transporter ATPase like domain"/>
    <property type="match status" value="2"/>
</dbReference>
<evidence type="ECO:0000256" key="12">
    <source>
        <dbReference type="ARBA" id="ARBA00023125"/>
    </source>
</evidence>
<evidence type="ECO:0000313" key="19">
    <source>
        <dbReference type="EMBL" id="EDY22199.1"/>
    </source>
</evidence>
<dbReference type="GO" id="GO:0004518">
    <property type="term" value="F:nuclease activity"/>
    <property type="evidence" value="ECO:0007669"/>
    <property type="project" value="UniProtKB-KW"/>
</dbReference>
<dbReference type="NCBIfam" id="TIGR00630">
    <property type="entry name" value="uvra"/>
    <property type="match status" value="1"/>
</dbReference>
<gene>
    <name evidence="19" type="ORF">CfE428DRAFT_0324</name>
</gene>
<dbReference type="Pfam" id="PF17760">
    <property type="entry name" value="UvrA_inter"/>
    <property type="match status" value="1"/>
</dbReference>
<keyword evidence="8" id="KW-0863">Zinc-finger</keyword>
<dbReference type="InterPro" id="IPR004602">
    <property type="entry name" value="UvrA"/>
</dbReference>
<dbReference type="PANTHER" id="PTHR43152:SF3">
    <property type="entry name" value="UVRABC SYSTEM PROTEIN A"/>
    <property type="match status" value="1"/>
</dbReference>
<name>B4CUG1_9BACT</name>
<dbReference type="NCBIfam" id="NF001503">
    <property type="entry name" value="PRK00349.1"/>
    <property type="match status" value="1"/>
</dbReference>
<feature type="domain" description="ABC transporter" evidence="18">
    <location>
        <begin position="633"/>
        <end position="965"/>
    </location>
</feature>
<evidence type="ECO:0000256" key="3">
    <source>
        <dbReference type="ARBA" id="ARBA00022723"/>
    </source>
</evidence>
<dbReference type="FunCoup" id="B4CUG1">
    <property type="interactions" value="308"/>
</dbReference>
<keyword evidence="7" id="KW-0228">DNA excision</keyword>
<dbReference type="GO" id="GO:0005737">
    <property type="term" value="C:cytoplasm"/>
    <property type="evidence" value="ECO:0007669"/>
    <property type="project" value="UniProtKB-SubCell"/>
</dbReference>
<keyword evidence="3" id="KW-0479">Metal-binding</keyword>
<evidence type="ECO:0000256" key="5">
    <source>
        <dbReference type="ARBA" id="ARBA00022741"/>
    </source>
</evidence>
<dbReference type="Gene3D" id="3.40.50.300">
    <property type="entry name" value="P-loop containing nucleotide triphosphate hydrolases"/>
    <property type="match status" value="2"/>
</dbReference>
<dbReference type="CDD" id="cd03271">
    <property type="entry name" value="ABC_UvrA_II"/>
    <property type="match status" value="1"/>
</dbReference>
<dbReference type="GO" id="GO:0009380">
    <property type="term" value="C:excinuclease repair complex"/>
    <property type="evidence" value="ECO:0007669"/>
    <property type="project" value="InterPro"/>
</dbReference>
<comment type="caution">
    <text evidence="19">The sequence shown here is derived from an EMBL/GenBank/DDBJ whole genome shotgun (WGS) entry which is preliminary data.</text>
</comment>
<dbReference type="InParanoid" id="B4CUG1"/>
<dbReference type="InterPro" id="IPR003439">
    <property type="entry name" value="ABC_transporter-like_ATP-bd"/>
</dbReference>
<keyword evidence="9" id="KW-0862">Zinc</keyword>
<keyword evidence="13" id="KW-0234">DNA repair</keyword>
<evidence type="ECO:0000259" key="18">
    <source>
        <dbReference type="PROSITE" id="PS50893"/>
    </source>
</evidence>
<dbReference type="PANTHER" id="PTHR43152">
    <property type="entry name" value="UVRABC SYSTEM PROTEIN A"/>
    <property type="match status" value="1"/>
</dbReference>
<dbReference type="InterPro" id="IPR041552">
    <property type="entry name" value="UvrA_DNA-bd"/>
</dbReference>
<keyword evidence="4" id="KW-0677">Repeat</keyword>
<evidence type="ECO:0000256" key="8">
    <source>
        <dbReference type="ARBA" id="ARBA00022771"/>
    </source>
</evidence>
<evidence type="ECO:0000256" key="7">
    <source>
        <dbReference type="ARBA" id="ARBA00022769"/>
    </source>
</evidence>
<evidence type="ECO:0000256" key="17">
    <source>
        <dbReference type="SAM" id="MobiDB-lite"/>
    </source>
</evidence>
<comment type="similarity">
    <text evidence="14">Belongs to the ABC transporter superfamily. UvrA family.</text>
</comment>
<keyword evidence="11" id="KW-0267">Excision nuclease</keyword>
<keyword evidence="5" id="KW-0547">Nucleotide-binding</keyword>
<dbReference type="RefSeq" id="WP_006977651.1">
    <property type="nucleotide sequence ID" value="NZ_ABVL01000001.1"/>
</dbReference>
<evidence type="ECO:0000256" key="15">
    <source>
        <dbReference type="ARBA" id="ARBA00039316"/>
    </source>
</evidence>
<dbReference type="Gene3D" id="1.10.8.280">
    <property type="entry name" value="ABC transporter ATPase domain-like"/>
    <property type="match status" value="1"/>
</dbReference>
<evidence type="ECO:0000256" key="11">
    <source>
        <dbReference type="ARBA" id="ARBA00022881"/>
    </source>
</evidence>
<dbReference type="eggNOG" id="COG0178">
    <property type="taxonomic scope" value="Bacteria"/>
</dbReference>
<organism evidence="19 20">
    <name type="scientific">Chthoniobacter flavus Ellin428</name>
    <dbReference type="NCBI Taxonomy" id="497964"/>
    <lineage>
        <taxon>Bacteria</taxon>
        <taxon>Pseudomonadati</taxon>
        <taxon>Verrucomicrobiota</taxon>
        <taxon>Spartobacteria</taxon>
        <taxon>Chthoniobacterales</taxon>
        <taxon>Chthoniobacteraceae</taxon>
        <taxon>Chthoniobacter</taxon>
    </lineage>
</organism>
<dbReference type="EMBL" id="ABVL01000001">
    <property type="protein sequence ID" value="EDY22199.1"/>
    <property type="molecule type" value="Genomic_DNA"/>
</dbReference>
<comment type="subcellular location">
    <subcellularLocation>
        <location evidence="1">Cytoplasm</location>
    </subcellularLocation>
</comment>
<dbReference type="STRING" id="497964.CfE428DRAFT_0324"/>
<dbReference type="InterPro" id="IPR027417">
    <property type="entry name" value="P-loop_NTPase"/>
</dbReference>
<dbReference type="InterPro" id="IPR041102">
    <property type="entry name" value="UvrA_inter"/>
</dbReference>
<dbReference type="GO" id="GO:0006289">
    <property type="term" value="P:nucleotide-excision repair"/>
    <property type="evidence" value="ECO:0007669"/>
    <property type="project" value="InterPro"/>
</dbReference>
<dbReference type="GO" id="GO:0016887">
    <property type="term" value="F:ATP hydrolysis activity"/>
    <property type="evidence" value="ECO:0007669"/>
    <property type="project" value="InterPro"/>
</dbReference>
<feature type="domain" description="ABC transporter" evidence="18">
    <location>
        <begin position="337"/>
        <end position="609"/>
    </location>
</feature>
<keyword evidence="6" id="KW-0227">DNA damage</keyword>
<evidence type="ECO:0000256" key="10">
    <source>
        <dbReference type="ARBA" id="ARBA00022840"/>
    </source>
</evidence>
<dbReference type="PROSITE" id="PS00211">
    <property type="entry name" value="ABC_TRANSPORTER_1"/>
    <property type="match status" value="2"/>
</dbReference>
<feature type="region of interest" description="Disordered" evidence="17">
    <location>
        <begin position="620"/>
        <end position="639"/>
    </location>
</feature>
<evidence type="ECO:0000313" key="20">
    <source>
        <dbReference type="Proteomes" id="UP000005824"/>
    </source>
</evidence>
<dbReference type="InterPro" id="IPR013815">
    <property type="entry name" value="ATP_grasp_subdomain_1"/>
</dbReference>
<dbReference type="SUPFAM" id="SSF52540">
    <property type="entry name" value="P-loop containing nucleoside triphosphate hydrolases"/>
    <property type="match status" value="2"/>
</dbReference>
<dbReference type="FunFam" id="3.40.50.300:FF:000028">
    <property type="entry name" value="UvrABC system protein A"/>
    <property type="match status" value="1"/>
</dbReference>
<keyword evidence="12" id="KW-0238">DNA-binding</keyword>
<reference evidence="19 20" key="1">
    <citation type="journal article" date="2011" name="J. Bacteriol.">
        <title>Genome sequence of Chthoniobacter flavus Ellin428, an aerobic heterotrophic soil bacterium.</title>
        <authorList>
            <person name="Kant R."/>
            <person name="van Passel M.W."/>
            <person name="Palva A."/>
            <person name="Lucas S."/>
            <person name="Lapidus A."/>
            <person name="Glavina Del Rio T."/>
            <person name="Dalin E."/>
            <person name="Tice H."/>
            <person name="Bruce D."/>
            <person name="Goodwin L."/>
            <person name="Pitluck S."/>
            <person name="Larimer F.W."/>
            <person name="Land M.L."/>
            <person name="Hauser L."/>
            <person name="Sangwan P."/>
            <person name="de Vos W.M."/>
            <person name="Janssen P.H."/>
            <person name="Smidt H."/>
        </authorList>
    </citation>
    <scope>NUCLEOTIDE SEQUENCE [LARGE SCALE GENOMIC DNA]</scope>
    <source>
        <strain evidence="19 20">Ellin428</strain>
    </source>
</reference>
<dbReference type="Pfam" id="PF17755">
    <property type="entry name" value="UvrA_DNA-bind"/>
    <property type="match status" value="1"/>
</dbReference>
<evidence type="ECO:0000256" key="16">
    <source>
        <dbReference type="ARBA" id="ARBA00042156"/>
    </source>
</evidence>
<dbReference type="Gene3D" id="3.30.1490.20">
    <property type="entry name" value="ATP-grasp fold, A domain"/>
    <property type="match status" value="1"/>
</dbReference>
<dbReference type="AlphaFoldDB" id="B4CUG1"/>
<keyword evidence="20" id="KW-1185">Reference proteome</keyword>
<evidence type="ECO:0000256" key="2">
    <source>
        <dbReference type="ARBA" id="ARBA00022490"/>
    </source>
</evidence>
<dbReference type="InterPro" id="IPR017871">
    <property type="entry name" value="ABC_transporter-like_CS"/>
</dbReference>
<dbReference type="Proteomes" id="UP000005824">
    <property type="component" value="Unassembled WGS sequence"/>
</dbReference>
<dbReference type="GO" id="GO:0005524">
    <property type="term" value="F:ATP binding"/>
    <property type="evidence" value="ECO:0007669"/>
    <property type="project" value="UniProtKB-KW"/>
</dbReference>
<protein>
    <recommendedName>
        <fullName evidence="15">UvrABC system protein A</fullName>
    </recommendedName>
    <alternativeName>
        <fullName evidence="16">Excinuclease ABC subunit A</fullName>
    </alternativeName>
</protein>
<dbReference type="GO" id="GO:0008270">
    <property type="term" value="F:zinc ion binding"/>
    <property type="evidence" value="ECO:0007669"/>
    <property type="project" value="UniProtKB-KW"/>
</dbReference>
<dbReference type="PROSITE" id="PS50893">
    <property type="entry name" value="ABC_TRANSPORTER_2"/>
    <property type="match status" value="2"/>
</dbReference>
<evidence type="ECO:0000256" key="9">
    <source>
        <dbReference type="ARBA" id="ARBA00022833"/>
    </source>
</evidence>
<dbReference type="GO" id="GO:0003677">
    <property type="term" value="F:DNA binding"/>
    <property type="evidence" value="ECO:0007669"/>
    <property type="project" value="UniProtKB-KW"/>
</dbReference>
<accession>B4CUG1</accession>